<organism evidence="3 4">
    <name type="scientific">Inhella crocodyli</name>
    <dbReference type="NCBI Taxonomy" id="2499851"/>
    <lineage>
        <taxon>Bacteria</taxon>
        <taxon>Pseudomonadati</taxon>
        <taxon>Pseudomonadota</taxon>
        <taxon>Betaproteobacteria</taxon>
        <taxon>Burkholderiales</taxon>
        <taxon>Sphaerotilaceae</taxon>
        <taxon>Inhella</taxon>
    </lineage>
</organism>
<reference evidence="3 4" key="1">
    <citation type="submission" date="2019-01" db="EMBL/GenBank/DDBJ databases">
        <authorList>
            <person name="Chen W.-M."/>
        </authorList>
    </citation>
    <scope>NUCLEOTIDE SEQUENCE [LARGE SCALE GENOMIC DNA]</scope>
    <source>
        <strain evidence="3 4">CCP-18</strain>
    </source>
</reference>
<proteinExistence type="predicted"/>
<sequence>MIYALLKLIHLLSIGLWVAGMGFTLLILRPAVADLEPGARVRLMHAVFTRFFRVVTVVSVLSLVTGYWMLGRTAKTVVQAGGQFDMPLAWTLMAVLGTLMVAIFFHIRFALYRRLDRAVQASDWPLAAKALDTIRQWVAFNFGLGLLVVVIAAMRPFL</sequence>
<feature type="transmembrane region" description="Helical" evidence="1">
    <location>
        <begin position="48"/>
        <end position="68"/>
    </location>
</feature>
<feature type="domain" description="Copper resistance protein D" evidence="2">
    <location>
        <begin position="46"/>
        <end position="154"/>
    </location>
</feature>
<dbReference type="Proteomes" id="UP000288587">
    <property type="component" value="Unassembled WGS sequence"/>
</dbReference>
<evidence type="ECO:0000256" key="1">
    <source>
        <dbReference type="SAM" id="Phobius"/>
    </source>
</evidence>
<keyword evidence="1" id="KW-1133">Transmembrane helix</keyword>
<feature type="transmembrane region" description="Helical" evidence="1">
    <location>
        <begin position="88"/>
        <end position="107"/>
    </location>
</feature>
<dbReference type="EMBL" id="SACM01000003">
    <property type="protein sequence ID" value="RVT85094.1"/>
    <property type="molecule type" value="Genomic_DNA"/>
</dbReference>
<evidence type="ECO:0000313" key="3">
    <source>
        <dbReference type="EMBL" id="RVT85094.1"/>
    </source>
</evidence>
<keyword evidence="4" id="KW-1185">Reference proteome</keyword>
<accession>A0A3S2UDG1</accession>
<keyword evidence="1" id="KW-0812">Transmembrane</keyword>
<feature type="transmembrane region" description="Helical" evidence="1">
    <location>
        <begin position="137"/>
        <end position="157"/>
    </location>
</feature>
<keyword evidence="1" id="KW-0472">Membrane</keyword>
<gene>
    <name evidence="3" type="ORF">EOD73_12295</name>
</gene>
<dbReference type="GO" id="GO:0016020">
    <property type="term" value="C:membrane"/>
    <property type="evidence" value="ECO:0007669"/>
    <property type="project" value="InterPro"/>
</dbReference>
<dbReference type="AlphaFoldDB" id="A0A3S2UDG1"/>
<evidence type="ECO:0000313" key="4">
    <source>
        <dbReference type="Proteomes" id="UP000288587"/>
    </source>
</evidence>
<protein>
    <recommendedName>
        <fullName evidence="2">Copper resistance protein D domain-containing protein</fullName>
    </recommendedName>
</protein>
<dbReference type="InterPro" id="IPR008457">
    <property type="entry name" value="Cu-R_CopD_dom"/>
</dbReference>
<comment type="caution">
    <text evidence="3">The sequence shown here is derived from an EMBL/GenBank/DDBJ whole genome shotgun (WGS) entry which is preliminary data.</text>
</comment>
<name>A0A3S2UDG1_9BURK</name>
<evidence type="ECO:0000259" key="2">
    <source>
        <dbReference type="Pfam" id="PF05425"/>
    </source>
</evidence>
<feature type="transmembrane region" description="Helical" evidence="1">
    <location>
        <begin position="6"/>
        <end position="28"/>
    </location>
</feature>
<dbReference type="Pfam" id="PF05425">
    <property type="entry name" value="CopD"/>
    <property type="match status" value="1"/>
</dbReference>
<dbReference type="OrthoDB" id="8419862at2"/>